<organism evidence="20 21">
    <name type="scientific">Faecalitalea cylindroides</name>
    <dbReference type="NCBI Taxonomy" id="39483"/>
    <lineage>
        <taxon>Bacteria</taxon>
        <taxon>Bacillati</taxon>
        <taxon>Bacillota</taxon>
        <taxon>Erysipelotrichia</taxon>
        <taxon>Erysipelotrichales</taxon>
        <taxon>Erysipelotrichaceae</taxon>
        <taxon>Faecalitalea</taxon>
    </lineage>
</organism>
<evidence type="ECO:0000256" key="11">
    <source>
        <dbReference type="ARBA" id="ARBA00022984"/>
    </source>
</evidence>
<feature type="region of interest" description="N-acetyltransferase" evidence="18">
    <location>
        <begin position="246"/>
        <end position="450"/>
    </location>
</feature>
<evidence type="ECO:0000313" key="21">
    <source>
        <dbReference type="Proteomes" id="UP000195447"/>
    </source>
</evidence>
<feature type="binding site" evidence="18">
    <location>
        <position position="360"/>
    </location>
    <ligand>
        <name>UDP-N-acetyl-alpha-D-glucosamine</name>
        <dbReference type="ChEBI" id="CHEBI:57705"/>
    </ligand>
</feature>
<comment type="similarity">
    <text evidence="3 18">In the N-terminal section; belongs to the N-acetylglucosamine-1-phosphate uridyltransferase family.</text>
</comment>
<dbReference type="Gene3D" id="2.160.10.10">
    <property type="entry name" value="Hexapeptide repeat proteins"/>
    <property type="match status" value="1"/>
</dbReference>
<dbReference type="Proteomes" id="UP000195447">
    <property type="component" value="Unassembled WGS sequence"/>
</dbReference>
<dbReference type="EC" id="2.3.1.157" evidence="18"/>
<dbReference type="SUPFAM" id="SSF53448">
    <property type="entry name" value="Nucleotide-diphospho-sugar transferases"/>
    <property type="match status" value="1"/>
</dbReference>
<comment type="subcellular location">
    <subcellularLocation>
        <location evidence="1 18">Cytoplasm</location>
    </subcellularLocation>
</comment>
<dbReference type="GO" id="GO:0006048">
    <property type="term" value="P:UDP-N-acetylglucosamine biosynthetic process"/>
    <property type="evidence" value="ECO:0007669"/>
    <property type="project" value="UniProtKB-UniPathway"/>
</dbReference>
<dbReference type="InterPro" id="IPR025877">
    <property type="entry name" value="MobA-like_NTP_Trfase"/>
</dbReference>
<comment type="pathway">
    <text evidence="18">Nucleotide-sugar biosynthesis; UDP-N-acetyl-alpha-D-glucosamine biosynthesis; UDP-N-acetyl-alpha-D-glucosamine from N-acetyl-alpha-D-glucosamine 1-phosphate: step 1/1.</text>
</comment>
<feature type="binding site" evidence="18">
    <location>
        <position position="99"/>
    </location>
    <ligand>
        <name>Mg(2+)</name>
        <dbReference type="ChEBI" id="CHEBI:18420"/>
    </ligand>
</feature>
<gene>
    <name evidence="18" type="primary">glmU</name>
    <name evidence="20" type="ORF">B5F14_05020</name>
</gene>
<feature type="domain" description="MobA-like NTP transferase" evidence="19">
    <location>
        <begin position="4"/>
        <end position="126"/>
    </location>
</feature>
<dbReference type="HAMAP" id="MF_01631">
    <property type="entry name" value="GlmU"/>
    <property type="match status" value="1"/>
</dbReference>
<dbReference type="SUPFAM" id="SSF51161">
    <property type="entry name" value="Trimeric LpxA-like enzymes"/>
    <property type="match status" value="1"/>
</dbReference>
<keyword evidence="6 18" id="KW-0548">Nucleotidyltransferase</keyword>
<dbReference type="GO" id="GO:0071555">
    <property type="term" value="P:cell wall organization"/>
    <property type="evidence" value="ECO:0007669"/>
    <property type="project" value="UniProtKB-KW"/>
</dbReference>
<comment type="pathway">
    <text evidence="18">Nucleotide-sugar biosynthesis; UDP-N-acetyl-alpha-D-glucosamine biosynthesis; N-acetyl-alpha-D-glucosamine 1-phosphate from alpha-D-glucosamine 6-phosphate (route II): step 2/2.</text>
</comment>
<protein>
    <recommendedName>
        <fullName evidence="18">Bifunctional protein GlmU</fullName>
    </recommendedName>
    <domain>
        <recommendedName>
            <fullName evidence="18">UDP-N-acetylglucosamine pyrophosphorylase</fullName>
            <ecNumber evidence="18">2.7.7.23</ecNumber>
        </recommendedName>
        <alternativeName>
            <fullName evidence="18">N-acetylglucosamine-1-phosphate uridyltransferase</fullName>
        </alternativeName>
    </domain>
    <domain>
        <recommendedName>
            <fullName evidence="18">Glucosamine-1-phosphate N-acetyltransferase</fullName>
            <ecNumber evidence="18">2.3.1.157</ecNumber>
        </recommendedName>
    </domain>
</protein>
<comment type="similarity">
    <text evidence="2 18">In the C-terminal section; belongs to the transferase hexapeptide repeat family.</text>
</comment>
<dbReference type="PROSITE" id="PS00101">
    <property type="entry name" value="HEXAPEP_TRANSFERASES"/>
    <property type="match status" value="1"/>
</dbReference>
<keyword evidence="8 18" id="KW-0677">Repeat</keyword>
<name>A0A1Y4LWB3_9FIRM</name>
<evidence type="ECO:0000256" key="1">
    <source>
        <dbReference type="ARBA" id="ARBA00004496"/>
    </source>
</evidence>
<dbReference type="InterPro" id="IPR018357">
    <property type="entry name" value="Hexapep_transf_CS"/>
</dbReference>
<keyword evidence="11 18" id="KW-0573">Peptidoglycan synthesis</keyword>
<reference evidence="21" key="1">
    <citation type="submission" date="2017-04" db="EMBL/GenBank/DDBJ databases">
        <title>Function of individual gut microbiota members based on whole genome sequencing of pure cultures obtained from chicken caecum.</title>
        <authorList>
            <person name="Medvecky M."/>
            <person name="Cejkova D."/>
            <person name="Polansky O."/>
            <person name="Karasova D."/>
            <person name="Kubasova T."/>
            <person name="Cizek A."/>
            <person name="Rychlik I."/>
        </authorList>
    </citation>
    <scope>NUCLEOTIDE SEQUENCE [LARGE SCALE GENOMIC DNA]</scope>
    <source>
        <strain evidence="21">An178</strain>
    </source>
</reference>
<keyword evidence="13 18" id="KW-0012">Acyltransferase</keyword>
<feature type="binding site" evidence="18">
    <location>
        <position position="149"/>
    </location>
    <ligand>
        <name>UDP-N-acetyl-alpha-D-glucosamine</name>
        <dbReference type="ChEBI" id="CHEBI:57705"/>
    </ligand>
</feature>
<keyword evidence="12 18" id="KW-0511">Multifunctional enzyme</keyword>
<evidence type="ECO:0000259" key="19">
    <source>
        <dbReference type="Pfam" id="PF12804"/>
    </source>
</evidence>
<keyword evidence="14 18" id="KW-0961">Cell wall biogenesis/degradation</keyword>
<comment type="cofactor">
    <cofactor evidence="18">
        <name>Mg(2+)</name>
        <dbReference type="ChEBI" id="CHEBI:18420"/>
    </cofactor>
    <text evidence="18">Binds 1 Mg(2+) ion per subunit.</text>
</comment>
<dbReference type="CDD" id="cd03353">
    <property type="entry name" value="LbH_GlmU_C"/>
    <property type="match status" value="1"/>
</dbReference>
<feature type="binding site" evidence="18">
    <location>
        <position position="70"/>
    </location>
    <ligand>
        <name>UDP-N-acetyl-alpha-D-glucosamine</name>
        <dbReference type="ChEBI" id="CHEBI:57705"/>
    </ligand>
</feature>
<proteinExistence type="inferred from homology"/>
<dbReference type="RefSeq" id="WP_087158543.1">
    <property type="nucleotide sequence ID" value="NZ_NFKM01000008.1"/>
</dbReference>
<feature type="binding site" evidence="18">
    <location>
        <begin position="7"/>
        <end position="10"/>
    </location>
    <ligand>
        <name>UDP-N-acetyl-alpha-D-glucosamine</name>
        <dbReference type="ChEBI" id="CHEBI:57705"/>
    </ligand>
</feature>
<dbReference type="EMBL" id="NFKM01000008">
    <property type="protein sequence ID" value="OUP60913.1"/>
    <property type="molecule type" value="Genomic_DNA"/>
</dbReference>
<dbReference type="GO" id="GO:0005737">
    <property type="term" value="C:cytoplasm"/>
    <property type="evidence" value="ECO:0007669"/>
    <property type="project" value="UniProtKB-SubCell"/>
</dbReference>
<evidence type="ECO:0000256" key="5">
    <source>
        <dbReference type="ARBA" id="ARBA00022679"/>
    </source>
</evidence>
<feature type="binding site" evidence="18">
    <location>
        <position position="345"/>
    </location>
    <ligand>
        <name>UDP-N-acetyl-alpha-D-glucosamine</name>
        <dbReference type="ChEBI" id="CHEBI:57705"/>
    </ligand>
</feature>
<dbReference type="Gene3D" id="3.90.550.10">
    <property type="entry name" value="Spore Coat Polysaccharide Biosynthesis Protein SpsA, Chain A"/>
    <property type="match status" value="1"/>
</dbReference>
<evidence type="ECO:0000256" key="3">
    <source>
        <dbReference type="ARBA" id="ARBA00007947"/>
    </source>
</evidence>
<evidence type="ECO:0000256" key="6">
    <source>
        <dbReference type="ARBA" id="ARBA00022695"/>
    </source>
</evidence>
<feature type="active site" description="Proton acceptor" evidence="18">
    <location>
        <position position="357"/>
    </location>
</feature>
<evidence type="ECO:0000256" key="10">
    <source>
        <dbReference type="ARBA" id="ARBA00022960"/>
    </source>
</evidence>
<evidence type="ECO:0000256" key="17">
    <source>
        <dbReference type="ARBA" id="ARBA00049628"/>
    </source>
</evidence>
<feature type="binding site" evidence="18">
    <location>
        <position position="327"/>
    </location>
    <ligand>
        <name>UDP-N-acetyl-alpha-D-glucosamine</name>
        <dbReference type="ChEBI" id="CHEBI:57705"/>
    </ligand>
</feature>
<dbReference type="GO" id="GO:0019134">
    <property type="term" value="F:glucosamine-1-phosphate N-acetyltransferase activity"/>
    <property type="evidence" value="ECO:0007669"/>
    <property type="project" value="UniProtKB-UniRule"/>
</dbReference>
<evidence type="ECO:0000256" key="14">
    <source>
        <dbReference type="ARBA" id="ARBA00023316"/>
    </source>
</evidence>
<keyword evidence="9 18" id="KW-0460">Magnesium</keyword>
<evidence type="ECO:0000256" key="7">
    <source>
        <dbReference type="ARBA" id="ARBA00022723"/>
    </source>
</evidence>
<feature type="binding site" evidence="18">
    <location>
        <position position="417"/>
    </location>
    <ligand>
        <name>acetyl-CoA</name>
        <dbReference type="ChEBI" id="CHEBI:57288"/>
    </ligand>
</feature>
<dbReference type="GO" id="GO:0000287">
    <property type="term" value="F:magnesium ion binding"/>
    <property type="evidence" value="ECO:0007669"/>
    <property type="project" value="UniProtKB-UniRule"/>
</dbReference>
<dbReference type="GO" id="GO:0016020">
    <property type="term" value="C:membrane"/>
    <property type="evidence" value="ECO:0007669"/>
    <property type="project" value="GOC"/>
</dbReference>
<feature type="region of interest" description="Linker" evidence="18">
    <location>
        <begin position="225"/>
        <end position="245"/>
    </location>
</feature>
<keyword evidence="5 18" id="KW-0808">Transferase</keyword>
<feature type="binding site" evidence="18">
    <location>
        <position position="222"/>
    </location>
    <ligand>
        <name>UDP-N-acetyl-alpha-D-glucosamine</name>
        <dbReference type="ChEBI" id="CHEBI:57705"/>
    </ligand>
</feature>
<dbReference type="GO" id="GO:0000902">
    <property type="term" value="P:cell morphogenesis"/>
    <property type="evidence" value="ECO:0007669"/>
    <property type="project" value="UniProtKB-UniRule"/>
</dbReference>
<keyword evidence="4 18" id="KW-0963">Cytoplasm</keyword>
<dbReference type="GO" id="GO:0003977">
    <property type="term" value="F:UDP-N-acetylglucosamine diphosphorylase activity"/>
    <property type="evidence" value="ECO:0007669"/>
    <property type="project" value="UniProtKB-UniRule"/>
</dbReference>
<feature type="binding site" evidence="18">
    <location>
        <position position="222"/>
    </location>
    <ligand>
        <name>Mg(2+)</name>
        <dbReference type="ChEBI" id="CHEBI:18420"/>
    </ligand>
</feature>
<dbReference type="Pfam" id="PF12804">
    <property type="entry name" value="NTP_transf_3"/>
    <property type="match status" value="1"/>
</dbReference>
<dbReference type="NCBIfam" id="TIGR01173">
    <property type="entry name" value="glmU"/>
    <property type="match status" value="1"/>
</dbReference>
<comment type="catalytic activity">
    <reaction evidence="16 18">
        <text>N-acetyl-alpha-D-glucosamine 1-phosphate + UTP + H(+) = UDP-N-acetyl-alpha-D-glucosamine + diphosphate</text>
        <dbReference type="Rhea" id="RHEA:13509"/>
        <dbReference type="ChEBI" id="CHEBI:15378"/>
        <dbReference type="ChEBI" id="CHEBI:33019"/>
        <dbReference type="ChEBI" id="CHEBI:46398"/>
        <dbReference type="ChEBI" id="CHEBI:57705"/>
        <dbReference type="ChEBI" id="CHEBI:57776"/>
        <dbReference type="EC" id="2.7.7.23"/>
    </reaction>
</comment>
<dbReference type="InterPro" id="IPR038009">
    <property type="entry name" value="GlmU_C_LbH"/>
</dbReference>
<feature type="binding site" evidence="18">
    <location>
        <position position="371"/>
    </location>
    <ligand>
        <name>UDP-N-acetyl-alpha-D-glucosamine</name>
        <dbReference type="ChEBI" id="CHEBI:57705"/>
    </ligand>
</feature>
<evidence type="ECO:0000256" key="9">
    <source>
        <dbReference type="ARBA" id="ARBA00022842"/>
    </source>
</evidence>
<evidence type="ECO:0000256" key="4">
    <source>
        <dbReference type="ARBA" id="ARBA00022490"/>
    </source>
</evidence>
<comment type="caution">
    <text evidence="18">Lacks conserved residue(s) required for the propagation of feature annotation.</text>
</comment>
<dbReference type="InterPro" id="IPR005882">
    <property type="entry name" value="Bifunctional_GlmU"/>
</dbReference>
<dbReference type="AlphaFoldDB" id="A0A1Y4LWB3"/>
<evidence type="ECO:0000256" key="15">
    <source>
        <dbReference type="ARBA" id="ARBA00048247"/>
    </source>
</evidence>
<dbReference type="InterPro" id="IPR001451">
    <property type="entry name" value="Hexapep"/>
</dbReference>
<evidence type="ECO:0000256" key="18">
    <source>
        <dbReference type="HAMAP-Rule" id="MF_01631"/>
    </source>
</evidence>
<feature type="binding site" evidence="18">
    <location>
        <position position="434"/>
    </location>
    <ligand>
        <name>acetyl-CoA</name>
        <dbReference type="ChEBI" id="CHEBI:57288"/>
    </ligand>
</feature>
<dbReference type="PANTHER" id="PTHR43584">
    <property type="entry name" value="NUCLEOTIDYL TRANSFERASE"/>
    <property type="match status" value="1"/>
</dbReference>
<feature type="binding site" evidence="18">
    <location>
        <position position="21"/>
    </location>
    <ligand>
        <name>UDP-N-acetyl-alpha-D-glucosamine</name>
        <dbReference type="ChEBI" id="CHEBI:57705"/>
    </ligand>
</feature>
<evidence type="ECO:0000256" key="16">
    <source>
        <dbReference type="ARBA" id="ARBA00048493"/>
    </source>
</evidence>
<keyword evidence="7 18" id="KW-0479">Metal-binding</keyword>
<evidence type="ECO:0000256" key="13">
    <source>
        <dbReference type="ARBA" id="ARBA00023315"/>
    </source>
</evidence>
<dbReference type="CDD" id="cd02540">
    <property type="entry name" value="GT2_GlmU_N_bac"/>
    <property type="match status" value="1"/>
</dbReference>
<evidence type="ECO:0000256" key="12">
    <source>
        <dbReference type="ARBA" id="ARBA00023268"/>
    </source>
</evidence>
<keyword evidence="21" id="KW-1185">Reference proteome</keyword>
<keyword evidence="10 18" id="KW-0133">Cell shape</keyword>
<evidence type="ECO:0000256" key="2">
    <source>
        <dbReference type="ARBA" id="ARBA00007707"/>
    </source>
</evidence>
<dbReference type="InterPro" id="IPR050065">
    <property type="entry name" value="GlmU-like"/>
</dbReference>
<dbReference type="InterPro" id="IPR029044">
    <property type="entry name" value="Nucleotide-diphossugar_trans"/>
</dbReference>
<dbReference type="Pfam" id="PF00132">
    <property type="entry name" value="Hexapep"/>
    <property type="match status" value="1"/>
</dbReference>
<feature type="binding site" evidence="18">
    <location>
        <begin position="75"/>
        <end position="76"/>
    </location>
    <ligand>
        <name>UDP-N-acetyl-alpha-D-glucosamine</name>
        <dbReference type="ChEBI" id="CHEBI:57705"/>
    </ligand>
</feature>
<dbReference type="NCBIfam" id="NF010934">
    <property type="entry name" value="PRK14354.1"/>
    <property type="match status" value="1"/>
</dbReference>
<dbReference type="PANTHER" id="PTHR43584:SF3">
    <property type="entry name" value="BIFUNCTIONAL PROTEIN GLMU"/>
    <property type="match status" value="1"/>
</dbReference>
<feature type="binding site" evidence="18">
    <location>
        <position position="134"/>
    </location>
    <ligand>
        <name>UDP-N-acetyl-alpha-D-glucosamine</name>
        <dbReference type="ChEBI" id="CHEBI:57705"/>
    </ligand>
</feature>
<dbReference type="GO" id="GO:0008360">
    <property type="term" value="P:regulation of cell shape"/>
    <property type="evidence" value="ECO:0007669"/>
    <property type="project" value="UniProtKB-KW"/>
</dbReference>
<comment type="subunit">
    <text evidence="18">Homotrimer.</text>
</comment>
<dbReference type="InterPro" id="IPR011004">
    <property type="entry name" value="Trimer_LpxA-like_sf"/>
</dbReference>
<dbReference type="GO" id="GO:0009252">
    <property type="term" value="P:peptidoglycan biosynthetic process"/>
    <property type="evidence" value="ECO:0007669"/>
    <property type="project" value="UniProtKB-UniRule"/>
</dbReference>
<comment type="function">
    <text evidence="17 18">Catalyzes the last two sequential reactions in the de novo biosynthetic pathway for UDP-N-acetylglucosamine (UDP-GlcNAc). The C-terminal domain catalyzes the transfer of acetyl group from acetyl coenzyme A to glucosamine-1-phosphate (GlcN-1-P) to produce N-acetylglucosamine-1-phosphate (GlcNAc-1-P), which is converted into UDP-GlcNAc by the transfer of uridine 5-monophosphate (from uridine 5-triphosphate), a reaction catalyzed by the N-terminal domain.</text>
</comment>
<evidence type="ECO:0000256" key="8">
    <source>
        <dbReference type="ARBA" id="ARBA00022737"/>
    </source>
</evidence>
<feature type="region of interest" description="Pyrophosphorylase" evidence="18">
    <location>
        <begin position="1"/>
        <end position="224"/>
    </location>
</feature>
<dbReference type="UniPathway" id="UPA00973"/>
<evidence type="ECO:0000313" key="20">
    <source>
        <dbReference type="EMBL" id="OUP60913.1"/>
    </source>
</evidence>
<dbReference type="UniPathway" id="UPA00113">
    <property type="reaction ID" value="UER00532"/>
</dbReference>
<feature type="binding site" evidence="18">
    <location>
        <position position="399"/>
    </location>
    <ligand>
        <name>acetyl-CoA</name>
        <dbReference type="ChEBI" id="CHEBI:57288"/>
    </ligand>
</feature>
<feature type="binding site" evidence="18">
    <location>
        <position position="164"/>
    </location>
    <ligand>
        <name>UDP-N-acetyl-alpha-D-glucosamine</name>
        <dbReference type="ChEBI" id="CHEBI:57705"/>
    </ligand>
</feature>
<feature type="binding site" evidence="18">
    <location>
        <begin position="380"/>
        <end position="381"/>
    </location>
    <ligand>
        <name>acetyl-CoA</name>
        <dbReference type="ChEBI" id="CHEBI:57288"/>
    </ligand>
</feature>
<comment type="caution">
    <text evidence="20">The sequence shown here is derived from an EMBL/GenBank/DDBJ whole genome shotgun (WGS) entry which is preliminary data.</text>
</comment>
<accession>A0A1Y4LWB3</accession>
<dbReference type="GO" id="GO:0009245">
    <property type="term" value="P:lipid A biosynthetic process"/>
    <property type="evidence" value="ECO:0007669"/>
    <property type="project" value="UniProtKB-UniRule"/>
</dbReference>
<sequence length="450" mass="49557">MRNAIILAAGKGTRMKSDASKVMHTIIDRPMLGYIIDALKAVHVDRIVVVVGYQAQTIKDAYPDVEFAMQETQLGTGHAVMQCQCLKDAKGDTLIINGDGPCIQPETLERLFKENEDAAGTLLTAVLEDGAHYGRIVRNENNDVISIVEAKDCTEEQKNIREINAGMYCFKNDVLFENINELKTNNAQHEYYLTDIVSILSSKGMKIKGLPIEDRDEVMGINDCLELNKAYIWMRNKINRYWMANGVQIVDPERTVIGKDVKIGHDVIIHPNVEILGKTVIGNHVGILGGSYLNNAVIKDHVTIDSSKIQDSSVDEYTTIGPMSHLRNNTHVGKHCRIGNFVEFKNTNFGDGSKCAHLTYVGDSDVGKNVNFGCGVVTVNYDGKNKFRTTIKDGAFIGSNVNLIAPVTIGENALLAAGSTITDDVEDGDMGIARNRQSNKEGYGTQYKNK</sequence>
<comment type="pathway">
    <text evidence="18">Bacterial outer membrane biogenesis; LPS lipid A biosynthesis.</text>
</comment>
<comment type="catalytic activity">
    <reaction evidence="15 18">
        <text>alpha-D-glucosamine 1-phosphate + acetyl-CoA = N-acetyl-alpha-D-glucosamine 1-phosphate + CoA + H(+)</text>
        <dbReference type="Rhea" id="RHEA:13725"/>
        <dbReference type="ChEBI" id="CHEBI:15378"/>
        <dbReference type="ChEBI" id="CHEBI:57287"/>
        <dbReference type="ChEBI" id="CHEBI:57288"/>
        <dbReference type="ChEBI" id="CHEBI:57776"/>
        <dbReference type="ChEBI" id="CHEBI:58516"/>
        <dbReference type="EC" id="2.3.1.157"/>
    </reaction>
</comment>
<dbReference type="EC" id="2.7.7.23" evidence="18"/>